<dbReference type="HOGENOM" id="CLU_3163693_0_0_11"/>
<proteinExistence type="predicted"/>
<dbReference type="Proteomes" id="UP000016536">
    <property type="component" value="Unassembled WGS sequence"/>
</dbReference>
<evidence type="ECO:0000256" key="1">
    <source>
        <dbReference type="SAM" id="MobiDB-lite"/>
    </source>
</evidence>
<feature type="region of interest" description="Disordered" evidence="1">
    <location>
        <begin position="24"/>
        <end position="47"/>
    </location>
</feature>
<gene>
    <name evidence="2" type="ORF">HMPREF1979_02287</name>
</gene>
<evidence type="ECO:0000313" key="3">
    <source>
        <dbReference type="Proteomes" id="UP000016536"/>
    </source>
</evidence>
<evidence type="ECO:0000313" key="2">
    <source>
        <dbReference type="EMBL" id="ERH22710.1"/>
    </source>
</evidence>
<dbReference type="AlphaFoldDB" id="U1Q450"/>
<dbReference type="EMBL" id="AWSE01000143">
    <property type="protein sequence ID" value="ERH22710.1"/>
    <property type="molecule type" value="Genomic_DNA"/>
</dbReference>
<reference evidence="2 3" key="1">
    <citation type="submission" date="2013-08" db="EMBL/GenBank/DDBJ databases">
        <authorList>
            <person name="Weinstock G."/>
            <person name="Sodergren E."/>
            <person name="Wylie T."/>
            <person name="Fulton L."/>
            <person name="Fulton R."/>
            <person name="Fronick C."/>
            <person name="O'Laughlin M."/>
            <person name="Godfrey J."/>
            <person name="Miner T."/>
            <person name="Herter B."/>
            <person name="Appelbaum E."/>
            <person name="Cordes M."/>
            <person name="Lek S."/>
            <person name="Wollam A."/>
            <person name="Pepin K.H."/>
            <person name="Palsikar V.B."/>
            <person name="Mitreva M."/>
            <person name="Wilson R.K."/>
        </authorList>
    </citation>
    <scope>NUCLEOTIDE SEQUENCE [LARGE SCALE GENOMIC DNA]</scope>
    <source>
        <strain evidence="2 3">F0542</strain>
    </source>
</reference>
<protein>
    <submittedName>
        <fullName evidence="2">Uncharacterized protein</fullName>
    </submittedName>
</protein>
<keyword evidence="3" id="KW-1185">Reference proteome</keyword>
<comment type="caution">
    <text evidence="2">The sequence shown here is derived from an EMBL/GenBank/DDBJ whole genome shotgun (WGS) entry which is preliminary data.</text>
</comment>
<name>U1Q450_9ACTO</name>
<accession>U1Q450</accession>
<sequence length="47" mass="5567">MVVSNPVGWLTRTGITSTFRRYSNEKKRRIHTDNSQLSIKHPKHPYE</sequence>
<organism evidence="2 3">
    <name type="scientific">Actinomyces johnsonii F0542</name>
    <dbReference type="NCBI Taxonomy" id="1321818"/>
    <lineage>
        <taxon>Bacteria</taxon>
        <taxon>Bacillati</taxon>
        <taxon>Actinomycetota</taxon>
        <taxon>Actinomycetes</taxon>
        <taxon>Actinomycetales</taxon>
        <taxon>Actinomycetaceae</taxon>
        <taxon>Actinomyces</taxon>
    </lineage>
</organism>